<gene>
    <name evidence="3" type="ORF">G7087_12995</name>
</gene>
<feature type="compositionally biased region" description="Basic and acidic residues" evidence="1">
    <location>
        <begin position="106"/>
        <end position="121"/>
    </location>
</feature>
<feature type="chain" id="PRO_5046284760" description="CopL family metal-binding regulatory protein" evidence="2">
    <location>
        <begin position="23"/>
        <end position="121"/>
    </location>
</feature>
<evidence type="ECO:0000256" key="1">
    <source>
        <dbReference type="SAM" id="MobiDB-lite"/>
    </source>
</evidence>
<protein>
    <recommendedName>
        <fullName evidence="5">CopL family metal-binding regulatory protein</fullName>
    </recommendedName>
</protein>
<evidence type="ECO:0000313" key="3">
    <source>
        <dbReference type="EMBL" id="NHK99294.1"/>
    </source>
</evidence>
<proteinExistence type="predicted"/>
<comment type="caution">
    <text evidence="3">The sequence shown here is derived from an EMBL/GenBank/DDBJ whole genome shotgun (WGS) entry which is preliminary data.</text>
</comment>
<feature type="signal peptide" evidence="2">
    <location>
        <begin position="1"/>
        <end position="22"/>
    </location>
</feature>
<feature type="region of interest" description="Disordered" evidence="1">
    <location>
        <begin position="95"/>
        <end position="121"/>
    </location>
</feature>
<keyword evidence="4" id="KW-1185">Reference proteome</keyword>
<name>A0ABX0I0Z9_9BURK</name>
<dbReference type="Proteomes" id="UP000802098">
    <property type="component" value="Unassembled WGS sequence"/>
</dbReference>
<keyword evidence="2" id="KW-0732">Signal</keyword>
<reference evidence="3 4" key="1">
    <citation type="submission" date="2020-03" db="EMBL/GenBank/DDBJ databases">
        <title>Rubrivivax benzoatilyticus JA2 (sequenced after 10 years sub-culturing).</title>
        <authorList>
            <person name="Gupta D."/>
            <person name="Chintalapati S."/>
            <person name="Chintalapati V.R."/>
        </authorList>
    </citation>
    <scope>NUCLEOTIDE SEQUENCE [LARGE SCALE GENOMIC DNA]</scope>
    <source>
        <strain evidence="3 4">JA2-Mal</strain>
    </source>
</reference>
<evidence type="ECO:0008006" key="5">
    <source>
        <dbReference type="Google" id="ProtNLM"/>
    </source>
</evidence>
<evidence type="ECO:0000256" key="2">
    <source>
        <dbReference type="SAM" id="SignalP"/>
    </source>
</evidence>
<dbReference type="RefSeq" id="WP_009858953.1">
    <property type="nucleotide sequence ID" value="NZ_JAAOCD010000005.1"/>
</dbReference>
<evidence type="ECO:0000313" key="4">
    <source>
        <dbReference type="Proteomes" id="UP000802098"/>
    </source>
</evidence>
<accession>A0ABX0I0Z9</accession>
<sequence>MKALRVWMFVLLAALLPLRGWTAPGPSLPASPCAPAAMAHEMTAMADHTPAGPCCGDAQDGGCGHDAGTLCAAHCAAVPLAGTAAAPVIAAPGPAAAVFPPPPAPRDGHVPDGLERPPRAA</sequence>
<dbReference type="EMBL" id="JAAOCD010000005">
    <property type="protein sequence ID" value="NHK99294.1"/>
    <property type="molecule type" value="Genomic_DNA"/>
</dbReference>
<organism evidence="3 4">
    <name type="scientific">Rubrivivax benzoatilyticus</name>
    <dbReference type="NCBI Taxonomy" id="316997"/>
    <lineage>
        <taxon>Bacteria</taxon>
        <taxon>Pseudomonadati</taxon>
        <taxon>Pseudomonadota</taxon>
        <taxon>Betaproteobacteria</taxon>
        <taxon>Burkholderiales</taxon>
        <taxon>Sphaerotilaceae</taxon>
        <taxon>Rubrivivax</taxon>
    </lineage>
</organism>